<dbReference type="GeneID" id="303189179"/>
<keyword evidence="1" id="KW-0560">Oxidoreductase</keyword>
<dbReference type="RefSeq" id="WP_086961673.1">
    <property type="nucleotide sequence ID" value="NZ_AP018680.1"/>
</dbReference>
<protein>
    <submittedName>
        <fullName evidence="1">Phytanoyl-CoA dioxygenase</fullName>
    </submittedName>
</protein>
<sequence>MKNRYGFGDNAPGNNSVSNLHDVQLKDIVKTLSFKELTQEQFSSWQHNGYIVIKNAVDTHAVKATQNLLWEFQEMDANDPDSWYKPQLKDHAMTELNNSGMVECYNHQVLWNNRQSTKIYNAFVDIWDREDLWVTIDRANLNPPNRNGRQFDGFIHWDANTSLSPLPVNVQGVLALSNTTPETGGFQCVPALYRDLETWRETQPNDRDPYVPNLNGYAPEFITMEEGDLLIFNSLLPHGIRANRSEQVRMAQYISMVPAEPENQSIKDWRVQSWDKRLPPEGFAFPGDPRNWEQTRYSRAQLTQLGEKLLGKSDW</sequence>
<dbReference type="Proteomes" id="UP000252479">
    <property type="component" value="Unassembled WGS sequence"/>
</dbReference>
<dbReference type="OrthoDB" id="1157001at2"/>
<comment type="caution">
    <text evidence="1">The sequence shown here is derived from an EMBL/GenBank/DDBJ whole genome shotgun (WGS) entry which is preliminary data.</text>
</comment>
<dbReference type="PANTHER" id="PTHR31630:SF6">
    <property type="entry name" value="PHYTANOYL-COA DIOXYGENASE-RELATED"/>
    <property type="match status" value="1"/>
</dbReference>
<keyword evidence="1" id="KW-0223">Dioxygenase</keyword>
<name>A0A368LPJ8_9VIBR</name>
<dbReference type="InterPro" id="IPR008775">
    <property type="entry name" value="Phytyl_CoA_dOase-like"/>
</dbReference>
<evidence type="ECO:0000313" key="2">
    <source>
        <dbReference type="Proteomes" id="UP000252479"/>
    </source>
</evidence>
<keyword evidence="2" id="KW-1185">Reference proteome</keyword>
<dbReference type="Gene3D" id="2.60.120.620">
    <property type="entry name" value="q2cbj1_9rhob like domain"/>
    <property type="match status" value="1"/>
</dbReference>
<dbReference type="AlphaFoldDB" id="A0A368LPJ8"/>
<accession>A0A368LPJ8</accession>
<dbReference type="GO" id="GO:0016706">
    <property type="term" value="F:2-oxoglutarate-dependent dioxygenase activity"/>
    <property type="evidence" value="ECO:0007669"/>
    <property type="project" value="UniProtKB-ARBA"/>
</dbReference>
<dbReference type="Pfam" id="PF05721">
    <property type="entry name" value="PhyH"/>
    <property type="match status" value="1"/>
</dbReference>
<proteinExistence type="predicted"/>
<organism evidence="1 2">
    <name type="scientific">Vibrio casei</name>
    <dbReference type="NCBI Taxonomy" id="673372"/>
    <lineage>
        <taxon>Bacteria</taxon>
        <taxon>Pseudomonadati</taxon>
        <taxon>Pseudomonadota</taxon>
        <taxon>Gammaproteobacteria</taxon>
        <taxon>Vibrionales</taxon>
        <taxon>Vibrionaceae</taxon>
        <taxon>Vibrio</taxon>
    </lineage>
</organism>
<reference evidence="1 2" key="1">
    <citation type="journal article" date="2017" name="Elife">
        <title>Extensive horizontal gene transfer in cheese-associated bacteria.</title>
        <authorList>
            <person name="Bonham K.S."/>
            <person name="Wolfe B.E."/>
            <person name="Dutton R.J."/>
        </authorList>
    </citation>
    <scope>NUCLEOTIDE SEQUENCE [LARGE SCALE GENOMIC DNA]</scope>
    <source>
        <strain evidence="1 2">JB196</strain>
    </source>
</reference>
<evidence type="ECO:0000313" key="1">
    <source>
        <dbReference type="EMBL" id="RCS73830.1"/>
    </source>
</evidence>
<gene>
    <name evidence="1" type="ORF">CIK83_09605</name>
</gene>
<dbReference type="EMBL" id="QPGL01000001">
    <property type="protein sequence ID" value="RCS73830.1"/>
    <property type="molecule type" value="Genomic_DNA"/>
</dbReference>
<dbReference type="PANTHER" id="PTHR31630">
    <property type="entry name" value="PHYTANOYL-COA DIOXYGENASE-RELATED-RELATED"/>
    <property type="match status" value="1"/>
</dbReference>
<dbReference type="SUPFAM" id="SSF51197">
    <property type="entry name" value="Clavaminate synthase-like"/>
    <property type="match status" value="1"/>
</dbReference>